<dbReference type="RefSeq" id="WP_077449152.1">
    <property type="nucleotide sequence ID" value="NZ_FUGD01000104.1"/>
</dbReference>
<accession>A0A1R4EGX5</accession>
<dbReference type="EMBL" id="FUGD01000104">
    <property type="protein sequence ID" value="SJM37765.1"/>
    <property type="molecule type" value="Genomic_DNA"/>
</dbReference>
<gene>
    <name evidence="1" type="ORF">A1019T_01749</name>
</gene>
<organism evidence="1 2">
    <name type="scientific">Psychrobacter pasteurii</name>
    <dbReference type="NCBI Taxonomy" id="1945520"/>
    <lineage>
        <taxon>Bacteria</taxon>
        <taxon>Pseudomonadati</taxon>
        <taxon>Pseudomonadota</taxon>
        <taxon>Gammaproteobacteria</taxon>
        <taxon>Moraxellales</taxon>
        <taxon>Moraxellaceae</taxon>
        <taxon>Psychrobacter</taxon>
    </lineage>
</organism>
<evidence type="ECO:0000313" key="2">
    <source>
        <dbReference type="Proteomes" id="UP000188169"/>
    </source>
</evidence>
<protein>
    <submittedName>
        <fullName evidence="1">Uncharacterized protein</fullName>
    </submittedName>
</protein>
<keyword evidence="2" id="KW-1185">Reference proteome</keyword>
<name>A0A1R4EGX5_9GAMM</name>
<reference evidence="2" key="1">
    <citation type="submission" date="2017-02" db="EMBL/GenBank/DDBJ databases">
        <authorList>
            <person name="Mornico D."/>
        </authorList>
    </citation>
    <scope>NUCLEOTIDE SEQUENCE [LARGE SCALE GENOMIC DNA]</scope>
</reference>
<dbReference type="OrthoDB" id="9829705at2"/>
<evidence type="ECO:0000313" key="1">
    <source>
        <dbReference type="EMBL" id="SJM37765.1"/>
    </source>
</evidence>
<dbReference type="Proteomes" id="UP000188169">
    <property type="component" value="Unassembled WGS sequence"/>
</dbReference>
<dbReference type="AlphaFoldDB" id="A0A1R4EGX5"/>
<proteinExistence type="predicted"/>
<sequence length="107" mass="12610">MNHPKVPSVSTHKGHILYRLLRGARLRNKQLFHEIDTCASGARFCELRSDGWDIQDKFLYTTTKENKQVHVKEYFMKGDTIKAYKQLESVQDFLNRYDSRYPSDNIA</sequence>